<feature type="active site" description="Proton donor" evidence="5">
    <location>
        <position position="245"/>
    </location>
</feature>
<comment type="similarity">
    <text evidence="5">Belongs to the EIF-2B alpha/beta/delta subunits family. MtnA subfamily.</text>
</comment>
<dbReference type="EC" id="5.3.1.23" evidence="5"/>
<evidence type="ECO:0000256" key="4">
    <source>
        <dbReference type="ARBA" id="ARBA00058145"/>
    </source>
</evidence>
<keyword evidence="7" id="KW-1185">Reference proteome</keyword>
<protein>
    <recommendedName>
        <fullName evidence="5">Methylthioribose-1-phosphate isomerase</fullName>
        <shortName evidence="5">M1Pi</shortName>
        <shortName evidence="5">MTR-1-P isomerase</shortName>
        <ecNumber evidence="5">5.3.1.23</ecNumber>
    </recommendedName>
    <alternativeName>
        <fullName evidence="5">S-methyl-5-thioribose-1-phosphate isomerase</fullName>
    </alternativeName>
</protein>
<comment type="catalytic activity">
    <reaction evidence="3">
        <text>5-(methylsulfanyl)-alpha-D-ribose 1-phosphate = 5-(methylsulfanyl)-D-ribulose 1-phosphate</text>
        <dbReference type="Rhea" id="RHEA:19989"/>
        <dbReference type="ChEBI" id="CHEBI:58533"/>
        <dbReference type="ChEBI" id="CHEBI:58548"/>
        <dbReference type="EC" id="5.3.1.23"/>
    </reaction>
    <physiologicalReaction direction="left-to-right" evidence="3">
        <dbReference type="Rhea" id="RHEA:19990"/>
    </physiologicalReaction>
</comment>
<dbReference type="OrthoDB" id="9803436at2"/>
<sequence length="357" mass="38480">MTPETAVQVKPLLWSDGCLLVLDQRLLPQQEVWIECSQVQQVVVAIRDMQVRGAPAIGIAAAYGVALAARQRFAEVGADWKTTLEKDLAALAASRPTAVNLFWALKQMRRLVEGLPTATDPFAELLAGATAIHQADLEANLLMGKLGAAVIAADQERGREVMTHCNAGALATAGYGTALGVIRSAWEQGLIDKVHVNETRPWWQGSRLTAWELVQEGIPAQLNVDSAAAHQLKLAPISWVVVGADRITANGDVANKIGTYQLAIQALHHGAGLMVVAPTSTIDMELESGDLIEIEDRGAEEVVYAAGQRIAAEIDVVNPVFDVTPADLVDVLITEKGVIHRPNREQLEKLMSRKAMH</sequence>
<dbReference type="Pfam" id="PF01008">
    <property type="entry name" value="IF-2B"/>
    <property type="match status" value="1"/>
</dbReference>
<keyword evidence="5" id="KW-0028">Amino-acid biosynthesis</keyword>
<evidence type="ECO:0000256" key="2">
    <source>
        <dbReference type="ARBA" id="ARBA00050906"/>
    </source>
</evidence>
<dbReference type="NCBIfam" id="TIGR00524">
    <property type="entry name" value="eIF-2B_rel"/>
    <property type="match status" value="1"/>
</dbReference>
<comment type="function">
    <text evidence="4">Catalyzes the interconversion of methylthioribose-1-phosphate (MTR-1-P) into methylthioribulose-1-phosphate (MTRu-1-P). Also catalyzes the interconversion of 5-deoxyribose 1-phosphate and 5-deoxyribulose 1-phosphate. Part of a bifunctional DHAP-shunt salvage pathway for SAM by-products.</text>
</comment>
<keyword evidence="1 5" id="KW-0413">Isomerase</keyword>
<dbReference type="EMBL" id="FPJW01000015">
    <property type="protein sequence ID" value="SFX79459.1"/>
    <property type="molecule type" value="Genomic_DNA"/>
</dbReference>
<evidence type="ECO:0000256" key="1">
    <source>
        <dbReference type="ARBA" id="ARBA00023235"/>
    </source>
</evidence>
<proteinExistence type="inferred from homology"/>
<evidence type="ECO:0000313" key="6">
    <source>
        <dbReference type="EMBL" id="SFX79459.1"/>
    </source>
</evidence>
<feature type="binding site" evidence="5">
    <location>
        <begin position="255"/>
        <end position="256"/>
    </location>
    <ligand>
        <name>substrate</name>
    </ligand>
</feature>
<dbReference type="GO" id="GO:0019509">
    <property type="term" value="P:L-methionine salvage from methylthioadenosine"/>
    <property type="evidence" value="ECO:0007669"/>
    <property type="project" value="UniProtKB-UniRule"/>
</dbReference>
<dbReference type="HAMAP" id="MF_01678">
    <property type="entry name" value="Salvage_MtnA"/>
    <property type="match status" value="1"/>
</dbReference>
<evidence type="ECO:0000256" key="3">
    <source>
        <dbReference type="ARBA" id="ARBA00051169"/>
    </source>
</evidence>
<dbReference type="FunFam" id="1.20.120.420:FF:000003">
    <property type="entry name" value="Methylthioribose-1-phosphate isomerase"/>
    <property type="match status" value="1"/>
</dbReference>
<feature type="binding site" evidence="5">
    <location>
        <position position="204"/>
    </location>
    <ligand>
        <name>substrate</name>
    </ligand>
</feature>
<dbReference type="PANTHER" id="PTHR43475">
    <property type="entry name" value="METHYLTHIORIBOSE-1-PHOSPHATE ISOMERASE"/>
    <property type="match status" value="1"/>
</dbReference>
<dbReference type="FunFam" id="3.40.50.10470:FF:000006">
    <property type="entry name" value="Methylthioribose-1-phosphate isomerase"/>
    <property type="match status" value="1"/>
</dbReference>
<evidence type="ECO:0000313" key="7">
    <source>
        <dbReference type="Proteomes" id="UP000182350"/>
    </source>
</evidence>
<dbReference type="PANTHER" id="PTHR43475:SF1">
    <property type="entry name" value="METHYLTHIORIBOSE-1-PHOSPHATE ISOMERASE"/>
    <property type="match status" value="1"/>
</dbReference>
<organism evidence="6 7">
    <name type="scientific">Marinospirillum alkaliphilum DSM 21637</name>
    <dbReference type="NCBI Taxonomy" id="1122209"/>
    <lineage>
        <taxon>Bacteria</taxon>
        <taxon>Pseudomonadati</taxon>
        <taxon>Pseudomonadota</taxon>
        <taxon>Gammaproteobacteria</taxon>
        <taxon>Oceanospirillales</taxon>
        <taxon>Oceanospirillaceae</taxon>
        <taxon>Marinospirillum</taxon>
    </lineage>
</organism>
<feature type="site" description="Transition state stabilizer" evidence="5">
    <location>
        <position position="165"/>
    </location>
</feature>
<accession>A0A1K2A0A2</accession>
<feature type="binding site" evidence="5">
    <location>
        <begin position="52"/>
        <end position="54"/>
    </location>
    <ligand>
        <name>substrate</name>
    </ligand>
</feature>
<gene>
    <name evidence="5" type="primary">mtnA</name>
    <name evidence="6" type="ORF">SAMN02745752_02898</name>
</gene>
<dbReference type="Proteomes" id="UP000182350">
    <property type="component" value="Unassembled WGS sequence"/>
</dbReference>
<dbReference type="InterPro" id="IPR027363">
    <property type="entry name" value="M1Pi_N"/>
</dbReference>
<dbReference type="InterPro" id="IPR011559">
    <property type="entry name" value="Initiation_fac_2B_a/b/d"/>
</dbReference>
<dbReference type="STRING" id="1122209.SAMN02745752_02898"/>
<comment type="pathway">
    <text evidence="5">Amino-acid biosynthesis; L-methionine biosynthesis via salvage pathway; L-methionine from S-methyl-5-thio-alpha-D-ribose 1-phosphate: step 1/6.</text>
</comment>
<keyword evidence="5" id="KW-0486">Methionine biosynthesis</keyword>
<evidence type="ECO:0000256" key="5">
    <source>
        <dbReference type="HAMAP-Rule" id="MF_01678"/>
    </source>
</evidence>
<feature type="binding site" evidence="5">
    <location>
        <position position="95"/>
    </location>
    <ligand>
        <name>substrate</name>
    </ligand>
</feature>
<dbReference type="NCBIfam" id="NF004326">
    <property type="entry name" value="PRK05720.1"/>
    <property type="match status" value="1"/>
</dbReference>
<dbReference type="InterPro" id="IPR042529">
    <property type="entry name" value="IF_2B-like_C"/>
</dbReference>
<dbReference type="InterPro" id="IPR000649">
    <property type="entry name" value="IF-2B-related"/>
</dbReference>
<dbReference type="GO" id="GO:0046523">
    <property type="term" value="F:S-methyl-5-thioribose-1-phosphate isomerase activity"/>
    <property type="evidence" value="ECO:0007669"/>
    <property type="project" value="UniProtKB-UniRule"/>
</dbReference>
<dbReference type="Gene3D" id="1.20.120.420">
    <property type="entry name" value="translation initiation factor eif-2b, domain 1"/>
    <property type="match status" value="1"/>
</dbReference>
<dbReference type="UniPathway" id="UPA00904">
    <property type="reaction ID" value="UER00874"/>
</dbReference>
<dbReference type="InterPro" id="IPR037171">
    <property type="entry name" value="NagB/RpiA_transferase-like"/>
</dbReference>
<reference evidence="6 7" key="1">
    <citation type="submission" date="2016-11" db="EMBL/GenBank/DDBJ databases">
        <authorList>
            <person name="Jaros S."/>
            <person name="Januszkiewicz K."/>
            <person name="Wedrychowicz H."/>
        </authorList>
    </citation>
    <scope>NUCLEOTIDE SEQUENCE [LARGE SCALE GENOMIC DNA]</scope>
    <source>
        <strain evidence="6 7">DSM 21637</strain>
    </source>
</reference>
<dbReference type="AlphaFoldDB" id="A0A1K2A0A2"/>
<dbReference type="RefSeq" id="WP_072327214.1">
    <property type="nucleotide sequence ID" value="NZ_FPJW01000015.1"/>
</dbReference>
<dbReference type="SUPFAM" id="SSF100950">
    <property type="entry name" value="NagB/RpiA/CoA transferase-like"/>
    <property type="match status" value="1"/>
</dbReference>
<dbReference type="Gene3D" id="3.40.50.10470">
    <property type="entry name" value="Translation initiation factor eif-2b, domain 2"/>
    <property type="match status" value="1"/>
</dbReference>
<dbReference type="NCBIfam" id="TIGR00512">
    <property type="entry name" value="salvage_mtnA"/>
    <property type="match status" value="1"/>
</dbReference>
<dbReference type="InterPro" id="IPR005251">
    <property type="entry name" value="IF-M1Pi"/>
</dbReference>
<name>A0A1K2A0A2_9GAMM</name>
<comment type="catalytic activity">
    <reaction evidence="2">
        <text>5-deoxy-alpha-D-ribose 1-phosphate = 5-deoxy-D-ribulose 1-phosphate</text>
        <dbReference type="Rhea" id="RHEA:61296"/>
        <dbReference type="ChEBI" id="CHEBI:58749"/>
        <dbReference type="ChEBI" id="CHEBI:144504"/>
    </reaction>
    <physiologicalReaction direction="left-to-right" evidence="2">
        <dbReference type="Rhea" id="RHEA:61297"/>
    </physiologicalReaction>
</comment>